<evidence type="ECO:0000313" key="2">
    <source>
        <dbReference type="Proteomes" id="UP000282106"/>
    </source>
</evidence>
<sequence length="138" mass="15236">MSFAVAPARPLTAEEIQRYRDDGVVMVKGAIGASWLRLIESRIEKARSDMRMPVHFRHESRVGGELRAAAPPRILPRPIKAEREARRRPGAPSRLQLLGSGWTNLRAAAQLKLRAKPLALQQTWSAQAPAPSDSPSSL</sequence>
<dbReference type="AlphaFoldDB" id="A0A3N0V1Y6"/>
<evidence type="ECO:0000313" key="1">
    <source>
        <dbReference type="EMBL" id="ROH86790.1"/>
    </source>
</evidence>
<keyword evidence="2" id="KW-1185">Reference proteome</keyword>
<dbReference type="SUPFAM" id="SSF51197">
    <property type="entry name" value="Clavaminate synthase-like"/>
    <property type="match status" value="1"/>
</dbReference>
<proteinExistence type="predicted"/>
<dbReference type="InParanoid" id="A0A3N0V1Y6"/>
<dbReference type="EMBL" id="RJVO01000008">
    <property type="protein sequence ID" value="ROH86790.1"/>
    <property type="molecule type" value="Genomic_DNA"/>
</dbReference>
<organism evidence="1 2">
    <name type="scientific">Stagnimonas aquatica</name>
    <dbReference type="NCBI Taxonomy" id="2689987"/>
    <lineage>
        <taxon>Bacteria</taxon>
        <taxon>Pseudomonadati</taxon>
        <taxon>Pseudomonadota</taxon>
        <taxon>Gammaproteobacteria</taxon>
        <taxon>Nevskiales</taxon>
        <taxon>Nevskiaceae</taxon>
        <taxon>Stagnimonas</taxon>
    </lineage>
</organism>
<accession>A0A3N0V1Y6</accession>
<reference evidence="1 2" key="1">
    <citation type="submission" date="2018-10" db="EMBL/GenBank/DDBJ databases">
        <authorList>
            <person name="Chen W.-M."/>
        </authorList>
    </citation>
    <scope>NUCLEOTIDE SEQUENCE [LARGE SCALE GENOMIC DNA]</scope>
    <source>
        <strain evidence="1 2">THS-13</strain>
    </source>
</reference>
<comment type="caution">
    <text evidence="1">The sequence shown here is derived from an EMBL/GenBank/DDBJ whole genome shotgun (WGS) entry which is preliminary data.</text>
</comment>
<dbReference type="RefSeq" id="WP_123212779.1">
    <property type="nucleotide sequence ID" value="NZ_RJVO01000008.1"/>
</dbReference>
<dbReference type="Proteomes" id="UP000282106">
    <property type="component" value="Unassembled WGS sequence"/>
</dbReference>
<name>A0A3N0V1Y6_9GAMM</name>
<protein>
    <submittedName>
        <fullName evidence="1">Uncharacterized protein</fullName>
    </submittedName>
</protein>
<gene>
    <name evidence="1" type="ORF">ED208_15265</name>
</gene>